<name>A0ABY3C6M4_9GAMM</name>
<protein>
    <recommendedName>
        <fullName evidence="3">Cell wall hydrolase</fullName>
    </recommendedName>
</protein>
<dbReference type="RefSeq" id="WP_127027746.1">
    <property type="nucleotide sequence ID" value="NZ_RYFG02000114.1"/>
</dbReference>
<reference evidence="1 2" key="1">
    <citation type="journal article" date="2019" name="Antonie Van Leeuwenhoek">
        <title>Description of 'Ca. Methylobacter oryzae' KRF1, a novel species from the environmentally important Methylobacter clade 2.</title>
        <authorList>
            <person name="Khatri K."/>
            <person name="Mohite J.A."/>
            <person name="Pandit P.S."/>
            <person name="Bahulikar R."/>
            <person name="Rahalkar M.C."/>
        </authorList>
    </citation>
    <scope>NUCLEOTIDE SEQUENCE [LARGE SCALE GENOMIC DNA]</scope>
    <source>
        <strain evidence="1 2">KRF1</strain>
    </source>
</reference>
<keyword evidence="2" id="KW-1185">Reference proteome</keyword>
<sequence>MTNLILTLAFLFPVSATPSEEGCLANIIFAESRGESIEGAVAVGQATVNRAKRTGKSICNLSGVSRLTPPRGLISHYTALAKSVMHGKESIVRNSDSWNVGTKPRYSGEIVRQIGGHVFYVMSRL</sequence>
<proteinExistence type="predicted"/>
<dbReference type="Gene3D" id="1.10.10.2520">
    <property type="entry name" value="Cell wall hydrolase SleB, domain 1"/>
    <property type="match status" value="1"/>
</dbReference>
<organism evidence="1 2">
    <name type="scientific">Candidatus Methylobacter oryzae</name>
    <dbReference type="NCBI Taxonomy" id="2497749"/>
    <lineage>
        <taxon>Bacteria</taxon>
        <taxon>Pseudomonadati</taxon>
        <taxon>Pseudomonadota</taxon>
        <taxon>Gammaproteobacteria</taxon>
        <taxon>Methylococcales</taxon>
        <taxon>Methylococcaceae</taxon>
        <taxon>Methylobacter</taxon>
    </lineage>
</organism>
<dbReference type="Proteomes" id="UP000733744">
    <property type="component" value="Unassembled WGS sequence"/>
</dbReference>
<gene>
    <name evidence="1" type="ORF">EKO24_017660</name>
</gene>
<evidence type="ECO:0008006" key="3">
    <source>
        <dbReference type="Google" id="ProtNLM"/>
    </source>
</evidence>
<comment type="caution">
    <text evidence="1">The sequence shown here is derived from an EMBL/GenBank/DDBJ whole genome shotgun (WGS) entry which is preliminary data.</text>
</comment>
<evidence type="ECO:0000313" key="1">
    <source>
        <dbReference type="EMBL" id="TRW91240.1"/>
    </source>
</evidence>
<dbReference type="InterPro" id="IPR042047">
    <property type="entry name" value="SleB_dom1"/>
</dbReference>
<accession>A0ABY3C6M4</accession>
<evidence type="ECO:0000313" key="2">
    <source>
        <dbReference type="Proteomes" id="UP000733744"/>
    </source>
</evidence>
<dbReference type="EMBL" id="RYFG02000114">
    <property type="protein sequence ID" value="TRW91240.1"/>
    <property type="molecule type" value="Genomic_DNA"/>
</dbReference>